<dbReference type="EMBL" id="CAJOBC010095548">
    <property type="protein sequence ID" value="CAF4433402.1"/>
    <property type="molecule type" value="Genomic_DNA"/>
</dbReference>
<gene>
    <name evidence="2" type="ORF">GPM918_LOCUS40349</name>
    <name evidence="3" type="ORF">SRO942_LOCUS41284</name>
</gene>
<keyword evidence="1" id="KW-0732">Signal</keyword>
<evidence type="ECO:0000256" key="1">
    <source>
        <dbReference type="SAM" id="SignalP"/>
    </source>
</evidence>
<organism evidence="2 4">
    <name type="scientific">Didymodactylos carnosus</name>
    <dbReference type="NCBI Taxonomy" id="1234261"/>
    <lineage>
        <taxon>Eukaryota</taxon>
        <taxon>Metazoa</taxon>
        <taxon>Spiralia</taxon>
        <taxon>Gnathifera</taxon>
        <taxon>Rotifera</taxon>
        <taxon>Eurotatoria</taxon>
        <taxon>Bdelloidea</taxon>
        <taxon>Philodinida</taxon>
        <taxon>Philodinidae</taxon>
        <taxon>Didymodactylos</taxon>
    </lineage>
</organism>
<feature type="signal peptide" evidence="1">
    <location>
        <begin position="1"/>
        <end position="20"/>
    </location>
</feature>
<evidence type="ECO:0000313" key="4">
    <source>
        <dbReference type="Proteomes" id="UP000663829"/>
    </source>
</evidence>
<comment type="caution">
    <text evidence="2">The sequence shown here is derived from an EMBL/GenBank/DDBJ whole genome shotgun (WGS) entry which is preliminary data.</text>
</comment>
<accession>A0A815YFV2</accession>
<dbReference type="Proteomes" id="UP000663829">
    <property type="component" value="Unassembled WGS sequence"/>
</dbReference>
<reference evidence="2" key="1">
    <citation type="submission" date="2021-02" db="EMBL/GenBank/DDBJ databases">
        <authorList>
            <person name="Nowell W R."/>
        </authorList>
    </citation>
    <scope>NUCLEOTIDE SEQUENCE</scope>
</reference>
<evidence type="ECO:0000313" key="3">
    <source>
        <dbReference type="EMBL" id="CAF4433402.1"/>
    </source>
</evidence>
<keyword evidence="4" id="KW-1185">Reference proteome</keyword>
<proteinExistence type="predicted"/>
<name>A0A815YFV2_9BILA</name>
<sequence length="115" mass="12564">MLILLQLLLLLIGICNLSPACPPCVSPYYCIKCPTGCSQVGGCAQSECVNEKCVTITPTCSNCPTTATLKSTTTTPQKFERISFLFPVTIRIIGEDNTEEILQPYMKNDTVTIVR</sequence>
<dbReference type="Proteomes" id="UP000681722">
    <property type="component" value="Unassembled WGS sequence"/>
</dbReference>
<evidence type="ECO:0000313" key="2">
    <source>
        <dbReference type="EMBL" id="CAF1570242.1"/>
    </source>
</evidence>
<feature type="chain" id="PRO_5036412511" evidence="1">
    <location>
        <begin position="21"/>
        <end position="115"/>
    </location>
</feature>
<dbReference type="EMBL" id="CAJNOQ010029720">
    <property type="protein sequence ID" value="CAF1570242.1"/>
    <property type="molecule type" value="Genomic_DNA"/>
</dbReference>
<protein>
    <submittedName>
        <fullName evidence="2">Uncharacterized protein</fullName>
    </submittedName>
</protein>
<dbReference type="AlphaFoldDB" id="A0A815YFV2"/>